<dbReference type="GO" id="GO:0005886">
    <property type="term" value="C:plasma membrane"/>
    <property type="evidence" value="ECO:0007669"/>
    <property type="project" value="InterPro"/>
</dbReference>
<name>A0A839SP64_9PROT</name>
<keyword evidence="4" id="KW-1185">Reference proteome</keyword>
<feature type="region of interest" description="Disordered" evidence="1">
    <location>
        <begin position="1"/>
        <end position="28"/>
    </location>
</feature>
<keyword evidence="2" id="KW-0812">Transmembrane</keyword>
<keyword evidence="2" id="KW-1133">Transmembrane helix</keyword>
<dbReference type="Proteomes" id="UP000581135">
    <property type="component" value="Unassembled WGS sequence"/>
</dbReference>
<gene>
    <name evidence="3" type="ORF">FHR98_000253</name>
</gene>
<keyword evidence="2" id="KW-0472">Membrane</keyword>
<sequence length="229" mass="25379">MAETANRIPVNSRIGANQSDAHSAPRRHAPGNRYSSFVIFMKLALPIVAVGLVLLIVVWPQFWDSDSRFTLPSIRITADDLNSRQMINPQYQGFDKENRPFSVTADLATQKPDNDEVVDLDNPKAELMLENGKWVTIDAQSGVYNQSRQTMDLKGRVNLNHEDDFVMTTEEVSVGIKAGTAFSNSPVEGHGPDGNLTGEGFRLLDEGARIFLLGKSRVILYDTGESEKK</sequence>
<evidence type="ECO:0000313" key="4">
    <source>
        <dbReference type="Proteomes" id="UP000581135"/>
    </source>
</evidence>
<dbReference type="InterPro" id="IPR026265">
    <property type="entry name" value="LptC"/>
</dbReference>
<reference evidence="3 4" key="1">
    <citation type="submission" date="2020-08" db="EMBL/GenBank/DDBJ databases">
        <title>Genomic Encyclopedia of Type Strains, Phase III (KMG-III): the genomes of soil and plant-associated and newly described type strains.</title>
        <authorList>
            <person name="Whitman W."/>
        </authorList>
    </citation>
    <scope>NUCLEOTIDE SEQUENCE [LARGE SCALE GENOMIC DNA]</scope>
    <source>
        <strain evidence="3 4">CECT 8803</strain>
    </source>
</reference>
<organism evidence="3 4">
    <name type="scientific">Limibacillus halophilus</name>
    <dbReference type="NCBI Taxonomy" id="1579333"/>
    <lineage>
        <taxon>Bacteria</taxon>
        <taxon>Pseudomonadati</taxon>
        <taxon>Pseudomonadota</taxon>
        <taxon>Alphaproteobacteria</taxon>
        <taxon>Rhodospirillales</taxon>
        <taxon>Rhodovibrionaceae</taxon>
        <taxon>Limibacillus</taxon>
    </lineage>
</organism>
<dbReference type="NCBIfam" id="TIGR04409">
    <property type="entry name" value="LptC_YrbK"/>
    <property type="match status" value="1"/>
</dbReference>
<evidence type="ECO:0000256" key="2">
    <source>
        <dbReference type="SAM" id="Phobius"/>
    </source>
</evidence>
<feature type="transmembrane region" description="Helical" evidence="2">
    <location>
        <begin position="43"/>
        <end position="63"/>
    </location>
</feature>
<comment type="caution">
    <text evidence="3">The sequence shown here is derived from an EMBL/GenBank/DDBJ whole genome shotgun (WGS) entry which is preliminary data.</text>
</comment>
<accession>A0A839SP64</accession>
<dbReference type="GO" id="GO:0015221">
    <property type="term" value="F:lipopolysaccharide transmembrane transporter activity"/>
    <property type="evidence" value="ECO:0007669"/>
    <property type="project" value="InterPro"/>
</dbReference>
<evidence type="ECO:0000313" key="3">
    <source>
        <dbReference type="EMBL" id="MBB3063988.1"/>
    </source>
</evidence>
<dbReference type="EMBL" id="JACHXA010000001">
    <property type="protein sequence ID" value="MBB3063988.1"/>
    <property type="molecule type" value="Genomic_DNA"/>
</dbReference>
<dbReference type="Pfam" id="PF06835">
    <property type="entry name" value="LptC"/>
    <property type="match status" value="1"/>
</dbReference>
<dbReference type="Gene3D" id="2.60.450.10">
    <property type="entry name" value="Lipopolysaccharide (LPS) transport protein A like domain"/>
    <property type="match status" value="1"/>
</dbReference>
<proteinExistence type="predicted"/>
<dbReference type="RefSeq" id="WP_183414810.1">
    <property type="nucleotide sequence ID" value="NZ_JACHXA010000001.1"/>
</dbReference>
<evidence type="ECO:0000256" key="1">
    <source>
        <dbReference type="SAM" id="MobiDB-lite"/>
    </source>
</evidence>
<protein>
    <submittedName>
        <fullName evidence="3">Lipopolysaccharide export system protein LptC</fullName>
    </submittedName>
</protein>
<dbReference type="InterPro" id="IPR010664">
    <property type="entry name" value="LipoPS_assembly_LptC-rel"/>
</dbReference>
<dbReference type="AlphaFoldDB" id="A0A839SP64"/>